<evidence type="ECO:0000313" key="6">
    <source>
        <dbReference type="Proteomes" id="UP001642360"/>
    </source>
</evidence>
<protein>
    <recommendedName>
        <fullName evidence="4">Pectinesterase inhibitor domain-containing protein</fullName>
    </recommendedName>
</protein>
<organism evidence="5 6">
    <name type="scientific">Ilex paraguariensis</name>
    <name type="common">yerba mate</name>
    <dbReference type="NCBI Taxonomy" id="185542"/>
    <lineage>
        <taxon>Eukaryota</taxon>
        <taxon>Viridiplantae</taxon>
        <taxon>Streptophyta</taxon>
        <taxon>Embryophyta</taxon>
        <taxon>Tracheophyta</taxon>
        <taxon>Spermatophyta</taxon>
        <taxon>Magnoliopsida</taxon>
        <taxon>eudicotyledons</taxon>
        <taxon>Gunneridae</taxon>
        <taxon>Pentapetalae</taxon>
        <taxon>asterids</taxon>
        <taxon>campanulids</taxon>
        <taxon>Aquifoliales</taxon>
        <taxon>Aquifoliaceae</taxon>
        <taxon>Ilex</taxon>
    </lineage>
</organism>
<reference evidence="5 6" key="1">
    <citation type="submission" date="2024-02" db="EMBL/GenBank/DDBJ databases">
        <authorList>
            <person name="Vignale AGUSTIN F."/>
            <person name="Sosa J E."/>
            <person name="Modenutti C."/>
        </authorList>
    </citation>
    <scope>NUCLEOTIDE SEQUENCE [LARGE SCALE GENOMIC DNA]</scope>
</reference>
<dbReference type="PANTHER" id="PTHR31080:SF68">
    <property type="entry name" value="PLANT INVERTASE_PECTIN METHYLESTERASE INHIBITOR SUPERFAMILY PROTEIN"/>
    <property type="match status" value="1"/>
</dbReference>
<dbReference type="SUPFAM" id="SSF101148">
    <property type="entry name" value="Plant invertase/pectin methylesterase inhibitor"/>
    <property type="match status" value="1"/>
</dbReference>
<accession>A0ABC8R1N1</accession>
<evidence type="ECO:0000256" key="3">
    <source>
        <dbReference type="SAM" id="SignalP"/>
    </source>
</evidence>
<feature type="compositionally biased region" description="Polar residues" evidence="2">
    <location>
        <begin position="58"/>
        <end position="72"/>
    </location>
</feature>
<dbReference type="NCBIfam" id="TIGR01614">
    <property type="entry name" value="PME_inhib"/>
    <property type="match status" value="1"/>
</dbReference>
<feature type="signal peptide" evidence="3">
    <location>
        <begin position="1"/>
        <end position="23"/>
    </location>
</feature>
<feature type="chain" id="PRO_5044877989" description="Pectinesterase inhibitor domain-containing protein" evidence="3">
    <location>
        <begin position="24"/>
        <end position="308"/>
    </location>
</feature>
<name>A0ABC8R1N1_9AQUA</name>
<dbReference type="SMART" id="SM00856">
    <property type="entry name" value="PMEI"/>
    <property type="match status" value="1"/>
</dbReference>
<evidence type="ECO:0000256" key="1">
    <source>
        <dbReference type="ARBA" id="ARBA00022729"/>
    </source>
</evidence>
<comment type="caution">
    <text evidence="5">The sequence shown here is derived from an EMBL/GenBank/DDBJ whole genome shotgun (WGS) entry which is preliminary data.</text>
</comment>
<feature type="domain" description="Pectinesterase inhibitor" evidence="4">
    <location>
        <begin position="161"/>
        <end position="303"/>
    </location>
</feature>
<dbReference type="Pfam" id="PF04043">
    <property type="entry name" value="PMEI"/>
    <property type="match status" value="1"/>
</dbReference>
<feature type="region of interest" description="Disordered" evidence="2">
    <location>
        <begin position="58"/>
        <end position="161"/>
    </location>
</feature>
<keyword evidence="6" id="KW-1185">Reference proteome</keyword>
<dbReference type="InterPro" id="IPR051955">
    <property type="entry name" value="PME_Inhibitor"/>
</dbReference>
<dbReference type="InterPro" id="IPR006501">
    <property type="entry name" value="Pectinesterase_inhib_dom"/>
</dbReference>
<feature type="compositionally biased region" description="Polar residues" evidence="2">
    <location>
        <begin position="129"/>
        <end position="161"/>
    </location>
</feature>
<dbReference type="Gene3D" id="1.20.140.40">
    <property type="entry name" value="Invertase/pectin methylesterase inhibitor family protein"/>
    <property type="match status" value="1"/>
</dbReference>
<dbReference type="AlphaFoldDB" id="A0ABC8R1N1"/>
<gene>
    <name evidence="5" type="ORF">ILEXP_LOCUS6259</name>
</gene>
<dbReference type="EMBL" id="CAUOFW020000925">
    <property type="protein sequence ID" value="CAK9138906.1"/>
    <property type="molecule type" value="Genomic_DNA"/>
</dbReference>
<evidence type="ECO:0000256" key="2">
    <source>
        <dbReference type="SAM" id="MobiDB-lite"/>
    </source>
</evidence>
<sequence length="308" mass="32502">MEFQYYPMLLFISFFSLIVFNSAQEPSLSPDSPPNLQSSSSPTLALSTDEVYIPQTIYTPSISDPPSESIAPSTEGVPPPLAYSTDHFSIPPGAYPPSEAVPPFNSDAPESALPFASSADHVSLPPDTYSPTESDAQSESIASSITTDSNAPSESVPSSTNIHPTIKKIADSTDFPDLFVSTVVPLLKGKSDITSVLEVAMKVSTDLTNSALLAAKKAAEMPGTPPEMISILGDCSDSYDTAVYNFQHAMDALAAHDIGTMNTMLTAVLTDVGDCEDGFTGMSSPLSAYAEKVTKMTSNCLAIISLIH</sequence>
<evidence type="ECO:0000259" key="4">
    <source>
        <dbReference type="SMART" id="SM00856"/>
    </source>
</evidence>
<proteinExistence type="predicted"/>
<evidence type="ECO:0000313" key="5">
    <source>
        <dbReference type="EMBL" id="CAK9138906.1"/>
    </source>
</evidence>
<dbReference type="PANTHER" id="PTHR31080">
    <property type="entry name" value="PECTINESTERASE INHIBITOR-LIKE"/>
    <property type="match status" value="1"/>
</dbReference>
<dbReference type="Proteomes" id="UP001642360">
    <property type="component" value="Unassembled WGS sequence"/>
</dbReference>
<dbReference type="InterPro" id="IPR035513">
    <property type="entry name" value="Invertase/methylesterase_inhib"/>
</dbReference>
<dbReference type="CDD" id="cd15800">
    <property type="entry name" value="PMEI-like_2"/>
    <property type="match status" value="1"/>
</dbReference>
<keyword evidence="1 3" id="KW-0732">Signal</keyword>